<keyword evidence="6 8" id="KW-0326">Glycosidase</keyword>
<keyword evidence="9" id="KW-0732">Signal</keyword>
<keyword evidence="10" id="KW-1185">Reference proteome</keyword>
<organism evidence="10 11">
    <name type="scientific">Prunus mume</name>
    <name type="common">Japanese apricot</name>
    <name type="synonym">Armeniaca mume</name>
    <dbReference type="NCBI Taxonomy" id="102107"/>
    <lineage>
        <taxon>Eukaryota</taxon>
        <taxon>Viridiplantae</taxon>
        <taxon>Streptophyta</taxon>
        <taxon>Embryophyta</taxon>
        <taxon>Tracheophyta</taxon>
        <taxon>Spermatophyta</taxon>
        <taxon>Magnoliopsida</taxon>
        <taxon>eudicotyledons</taxon>
        <taxon>Gunneridae</taxon>
        <taxon>Pentapetalae</taxon>
        <taxon>rosids</taxon>
        <taxon>fabids</taxon>
        <taxon>Rosales</taxon>
        <taxon>Rosaceae</taxon>
        <taxon>Amygdaloideae</taxon>
        <taxon>Amygdaleae</taxon>
        <taxon>Prunus</taxon>
    </lineage>
</organism>
<dbReference type="RefSeq" id="XP_008242767.1">
    <property type="nucleotide sequence ID" value="XM_008244545.1"/>
</dbReference>
<accession>A0ABM0PQ07</accession>
<feature type="signal peptide" evidence="9">
    <location>
        <begin position="1"/>
        <end position="23"/>
    </location>
</feature>
<evidence type="ECO:0000256" key="9">
    <source>
        <dbReference type="SAM" id="SignalP"/>
    </source>
</evidence>
<dbReference type="Proteomes" id="UP000694861">
    <property type="component" value="Linkage group LG8"/>
</dbReference>
<evidence type="ECO:0000256" key="1">
    <source>
        <dbReference type="ARBA" id="ARBA00004191"/>
    </source>
</evidence>
<dbReference type="InterPro" id="IPR006626">
    <property type="entry name" value="PbH1"/>
</dbReference>
<dbReference type="InterPro" id="IPR000743">
    <property type="entry name" value="Glyco_hydro_28"/>
</dbReference>
<keyword evidence="4" id="KW-0964">Secreted</keyword>
<keyword evidence="3" id="KW-0134">Cell wall</keyword>
<reference evidence="10" key="1">
    <citation type="journal article" date="2012" name="Nat. Commun.">
        <title>The genome of Prunus mume.</title>
        <authorList>
            <person name="Zhang Q."/>
            <person name="Chen W."/>
            <person name="Sun L."/>
            <person name="Zhao F."/>
            <person name="Huang B."/>
            <person name="Yang W."/>
            <person name="Tao Y."/>
            <person name="Wang J."/>
            <person name="Yuan Z."/>
            <person name="Fan G."/>
            <person name="Xing Z."/>
            <person name="Han C."/>
            <person name="Pan H."/>
            <person name="Zhong X."/>
            <person name="Shi W."/>
            <person name="Liang X."/>
            <person name="Du D."/>
            <person name="Sun F."/>
            <person name="Xu Z."/>
            <person name="Hao R."/>
            <person name="Lv T."/>
            <person name="Lv Y."/>
            <person name="Zheng Z."/>
            <person name="Sun M."/>
            <person name="Luo L."/>
            <person name="Cai M."/>
            <person name="Gao Y."/>
            <person name="Wang J."/>
            <person name="Yin Y."/>
            <person name="Xu X."/>
            <person name="Cheng T."/>
            <person name="Wang J."/>
        </authorList>
    </citation>
    <scope>NUCLEOTIDE SEQUENCE [LARGE SCALE GENOMIC DNA]</scope>
</reference>
<dbReference type="SMART" id="SM00710">
    <property type="entry name" value="PbH1"/>
    <property type="match status" value="3"/>
</dbReference>
<comment type="similarity">
    <text evidence="2 8">Belongs to the glycosyl hydrolase 28 family.</text>
</comment>
<evidence type="ECO:0000256" key="3">
    <source>
        <dbReference type="ARBA" id="ARBA00022512"/>
    </source>
</evidence>
<proteinExistence type="inferred from homology"/>
<reference evidence="11" key="2">
    <citation type="submission" date="2025-08" db="UniProtKB">
        <authorList>
            <consortium name="RefSeq"/>
        </authorList>
    </citation>
    <scope>IDENTIFICATION</scope>
</reference>
<dbReference type="SUPFAM" id="SSF51126">
    <property type="entry name" value="Pectin lyase-like"/>
    <property type="match status" value="1"/>
</dbReference>
<evidence type="ECO:0000313" key="10">
    <source>
        <dbReference type="Proteomes" id="UP000694861"/>
    </source>
</evidence>
<evidence type="ECO:0000256" key="7">
    <source>
        <dbReference type="ARBA" id="ARBA00023316"/>
    </source>
</evidence>
<dbReference type="Gene3D" id="2.160.20.10">
    <property type="entry name" value="Single-stranded right-handed beta-helix, Pectin lyase-like"/>
    <property type="match status" value="1"/>
</dbReference>
<sequence length="406" mass="43751">MQGGHYFLLLFVGPLVSVSIACSTEHANQTTFDVSDYGAVSGGHIDDSEAFLKAWNAACASETENPTLIVPPKRFLLNPIVFSGPCRAKNINFLIFGRLLAPDSPGAWKELDPSQWLAFNGVSGLNIAGPGRINGRGKAWWDQSCRDHPRLVGCSTLAPTAVKLVSCKNSSISEIHFVNSSQTHVLIRDCDGINIENVLIEAPERSPNTDGIHISASHNVVITNAIIGTGDDCVSIGDHTSNIAISYVKCGPGHGISIGSLGRSGNFVQVENIHVSKVYLQGTTNGARIKTWQVGRGYVRRVTFEHIFFRSVKNPIIIDQNYCNKSDACKEMETGVHITDVSFNQLYGTSSSRVAVNLNCSRSVACTSIYLKSIYLRSALAGQNVTSNCTNAHGVAFGVIQPDPCL</sequence>
<feature type="chain" id="PRO_5045749137" evidence="9">
    <location>
        <begin position="24"/>
        <end position="406"/>
    </location>
</feature>
<comment type="subcellular location">
    <subcellularLocation>
        <location evidence="1">Secreted</location>
        <location evidence="1">Cell wall</location>
    </subcellularLocation>
</comment>
<dbReference type="InterPro" id="IPR011050">
    <property type="entry name" value="Pectin_lyase_fold/virulence"/>
</dbReference>
<evidence type="ECO:0000256" key="4">
    <source>
        <dbReference type="ARBA" id="ARBA00022525"/>
    </source>
</evidence>
<name>A0ABM0PQ07_PRUMU</name>
<dbReference type="GeneID" id="103341065"/>
<evidence type="ECO:0000256" key="6">
    <source>
        <dbReference type="ARBA" id="ARBA00023295"/>
    </source>
</evidence>
<evidence type="ECO:0000256" key="5">
    <source>
        <dbReference type="ARBA" id="ARBA00022801"/>
    </source>
</evidence>
<evidence type="ECO:0000313" key="11">
    <source>
        <dbReference type="RefSeq" id="XP_008242767.1"/>
    </source>
</evidence>
<gene>
    <name evidence="11" type="primary">LOC103341065</name>
</gene>
<protein>
    <submittedName>
        <fullName evidence="11">Probable polygalacturonase At1g80170</fullName>
    </submittedName>
</protein>
<dbReference type="PANTHER" id="PTHR31375">
    <property type="match status" value="1"/>
</dbReference>
<evidence type="ECO:0000256" key="2">
    <source>
        <dbReference type="ARBA" id="ARBA00008834"/>
    </source>
</evidence>
<evidence type="ECO:0000256" key="8">
    <source>
        <dbReference type="RuleBase" id="RU361169"/>
    </source>
</evidence>
<keyword evidence="5 8" id="KW-0378">Hydrolase</keyword>
<dbReference type="Pfam" id="PF00295">
    <property type="entry name" value="Glyco_hydro_28"/>
    <property type="match status" value="1"/>
</dbReference>
<dbReference type="InterPro" id="IPR012334">
    <property type="entry name" value="Pectin_lyas_fold"/>
</dbReference>
<keyword evidence="7" id="KW-0961">Cell wall biogenesis/degradation</keyword>